<evidence type="ECO:0000313" key="1">
    <source>
        <dbReference type="EMBL" id="SDK78353.1"/>
    </source>
</evidence>
<name>A0A1G9EQL3_9GAMM</name>
<dbReference type="STRING" id="119000.SAMN05661010_00070"/>
<protein>
    <submittedName>
        <fullName evidence="1">Uncharacterized protein</fullName>
    </submittedName>
</protein>
<dbReference type="Proteomes" id="UP000198654">
    <property type="component" value="Unassembled WGS sequence"/>
</dbReference>
<dbReference type="AlphaFoldDB" id="A0A1G9EQL3"/>
<organism evidence="1 2">
    <name type="scientific">Modicisalibacter muralis</name>
    <dbReference type="NCBI Taxonomy" id="119000"/>
    <lineage>
        <taxon>Bacteria</taxon>
        <taxon>Pseudomonadati</taxon>
        <taxon>Pseudomonadota</taxon>
        <taxon>Gammaproteobacteria</taxon>
        <taxon>Oceanospirillales</taxon>
        <taxon>Halomonadaceae</taxon>
        <taxon>Modicisalibacter</taxon>
    </lineage>
</organism>
<evidence type="ECO:0000313" key="2">
    <source>
        <dbReference type="Proteomes" id="UP000198654"/>
    </source>
</evidence>
<sequence length="210" mass="24139">MIQVFIEAAGSNWIDWMGALASVVTLWFVAWSAHSQWRTGRNSVQPVFSVWASYPGHEDELCTVEIHNKGFGPAVIQDFRVFYNNKQGQGFSHEKVRDVLRKAFDKNIRVSRVAAMDFGYAMGAGDHIELASFYPPEENRQSVGAWERVRISNEALAGHMSGFSLVIRYSDVYERKWIFVTHQFEGHTFRDKPKSRTYRELSSKFGHLLD</sequence>
<keyword evidence="2" id="KW-1185">Reference proteome</keyword>
<reference evidence="1 2" key="1">
    <citation type="submission" date="2016-10" db="EMBL/GenBank/DDBJ databases">
        <authorList>
            <person name="de Groot N.N."/>
        </authorList>
    </citation>
    <scope>NUCLEOTIDE SEQUENCE [LARGE SCALE GENOMIC DNA]</scope>
    <source>
        <strain evidence="1 2">DSM 14789</strain>
    </source>
</reference>
<accession>A0A1G9EQL3</accession>
<proteinExistence type="predicted"/>
<dbReference type="EMBL" id="FNGI01000001">
    <property type="protein sequence ID" value="SDK78353.1"/>
    <property type="molecule type" value="Genomic_DNA"/>
</dbReference>
<gene>
    <name evidence="1" type="ORF">SAMN05661010_00070</name>
</gene>